<protein>
    <submittedName>
        <fullName evidence="1">Uncharacterized protein</fullName>
    </submittedName>
</protein>
<dbReference type="Proteomes" id="UP000242164">
    <property type="component" value="Unassembled WGS sequence"/>
</dbReference>
<organism evidence="1 2">
    <name type="scientific">Bacillus cytotoxicus</name>
    <dbReference type="NCBI Taxonomy" id="580165"/>
    <lineage>
        <taxon>Bacteria</taxon>
        <taxon>Bacillati</taxon>
        <taxon>Bacillota</taxon>
        <taxon>Bacilli</taxon>
        <taxon>Bacillales</taxon>
        <taxon>Bacillaceae</taxon>
        <taxon>Bacillus</taxon>
        <taxon>Bacillus cereus group</taxon>
    </lineage>
</organism>
<dbReference type="AlphaFoldDB" id="A0AAX2CL90"/>
<name>A0AAX2CL90_9BACI</name>
<evidence type="ECO:0000313" key="1">
    <source>
        <dbReference type="EMBL" id="SCM02105.1"/>
    </source>
</evidence>
<gene>
    <name evidence="1" type="ORF">BCB44BAC_03613</name>
</gene>
<reference evidence="1 2" key="1">
    <citation type="submission" date="2016-08" db="EMBL/GenBank/DDBJ databases">
        <authorList>
            <person name="Loux V."/>
            <person name="Rue O."/>
        </authorList>
    </citation>
    <scope>NUCLEOTIDE SEQUENCE [LARGE SCALE GENOMIC DNA]</scope>
    <source>
        <strain evidence="1 2">AFSSA_08CEB44bac</strain>
    </source>
</reference>
<comment type="caution">
    <text evidence="1">The sequence shown here is derived from an EMBL/GenBank/DDBJ whole genome shotgun (WGS) entry which is preliminary data.</text>
</comment>
<proteinExistence type="predicted"/>
<sequence length="30" mass="3445">MTVPIYRYVIPIPLLDQKDVKVALRTDSVT</sequence>
<evidence type="ECO:0000313" key="2">
    <source>
        <dbReference type="Proteomes" id="UP000242164"/>
    </source>
</evidence>
<accession>A0AAX2CL90</accession>
<dbReference type="EMBL" id="FMIK01000048">
    <property type="protein sequence ID" value="SCM02105.1"/>
    <property type="molecule type" value="Genomic_DNA"/>
</dbReference>